<keyword evidence="7" id="KW-1185">Reference proteome</keyword>
<comment type="caution">
    <text evidence="6">The sequence shown here is derived from an EMBL/GenBank/DDBJ whole genome shotgun (WGS) entry which is preliminary data.</text>
</comment>
<evidence type="ECO:0000313" key="7">
    <source>
        <dbReference type="Proteomes" id="UP001162131"/>
    </source>
</evidence>
<dbReference type="Gene3D" id="1.10.10.60">
    <property type="entry name" value="Homeodomain-like"/>
    <property type="match status" value="2"/>
</dbReference>
<dbReference type="PROSITE" id="PS51294">
    <property type="entry name" value="HTH_MYB"/>
    <property type="match status" value="2"/>
</dbReference>
<dbReference type="GO" id="GO:0045944">
    <property type="term" value="P:positive regulation of transcription by RNA polymerase II"/>
    <property type="evidence" value="ECO:0007669"/>
    <property type="project" value="TreeGrafter"/>
</dbReference>
<accession>A0AAU9JI31</accession>
<dbReference type="InterPro" id="IPR001005">
    <property type="entry name" value="SANT/Myb"/>
</dbReference>
<feature type="region of interest" description="Disordered" evidence="3">
    <location>
        <begin position="154"/>
        <end position="216"/>
    </location>
</feature>
<dbReference type="InterPro" id="IPR009057">
    <property type="entry name" value="Homeodomain-like_sf"/>
</dbReference>
<dbReference type="SMART" id="SM00717">
    <property type="entry name" value="SANT"/>
    <property type="match status" value="2"/>
</dbReference>
<dbReference type="GO" id="GO:0000981">
    <property type="term" value="F:DNA-binding transcription factor activity, RNA polymerase II-specific"/>
    <property type="evidence" value="ECO:0007669"/>
    <property type="project" value="TreeGrafter"/>
</dbReference>
<dbReference type="AlphaFoldDB" id="A0AAU9JI31"/>
<protein>
    <submittedName>
        <fullName evidence="6">Uncharacterized protein</fullName>
    </submittedName>
</protein>
<sequence length="306" mass="35492">MSIYERRPWSTEEDQAIINLVSEFGTKKWTLISNYLQEKYNIKHRTGKQCRERWHNHLDPNVVKETWSPEEDKKLFEAHKIYGNRWADIAALLPGRTDNSIKNHFYSALRRNLKKYNKSKPHCERLVGSVRTILRNPNYAELLLKEEAPPRVLKPKPAENALDYSKFQQKETETPEIEPETVSNEETGADNNSIEEEPSPVQEKTEDKKSDGEVSDEAPLLLYNLSNPTPRSPAEDELKIPEEALKHNLPPYFKAFLACPDQNMQQGPLVYPVYPDFMQGQAPRQHKFIQGRFINSGFSYPNSYFG</sequence>
<feature type="compositionally biased region" description="Basic and acidic residues" evidence="3">
    <location>
        <begin position="203"/>
        <end position="212"/>
    </location>
</feature>
<dbReference type="GO" id="GO:0000278">
    <property type="term" value="P:mitotic cell cycle"/>
    <property type="evidence" value="ECO:0007669"/>
    <property type="project" value="TreeGrafter"/>
</dbReference>
<proteinExistence type="predicted"/>
<evidence type="ECO:0000256" key="3">
    <source>
        <dbReference type="SAM" id="MobiDB-lite"/>
    </source>
</evidence>
<dbReference type="InterPro" id="IPR050560">
    <property type="entry name" value="MYB_TF"/>
</dbReference>
<evidence type="ECO:0000256" key="1">
    <source>
        <dbReference type="ARBA" id="ARBA00022737"/>
    </source>
</evidence>
<dbReference type="CDD" id="cd00167">
    <property type="entry name" value="SANT"/>
    <property type="match status" value="2"/>
</dbReference>
<keyword evidence="1" id="KW-0677">Repeat</keyword>
<dbReference type="Proteomes" id="UP001162131">
    <property type="component" value="Unassembled WGS sequence"/>
</dbReference>
<gene>
    <name evidence="6" type="ORF">BSTOLATCC_MIC36542</name>
</gene>
<feature type="domain" description="HTH myb-type" evidence="5">
    <location>
        <begin position="63"/>
        <end position="113"/>
    </location>
</feature>
<dbReference type="FunFam" id="1.10.10.60:FF:000010">
    <property type="entry name" value="Transcriptional activator Myb isoform A"/>
    <property type="match status" value="1"/>
</dbReference>
<dbReference type="InterPro" id="IPR017930">
    <property type="entry name" value="Myb_dom"/>
</dbReference>
<dbReference type="SUPFAM" id="SSF46689">
    <property type="entry name" value="Homeodomain-like"/>
    <property type="match status" value="1"/>
</dbReference>
<feature type="domain" description="HTH myb-type" evidence="5">
    <location>
        <begin position="1"/>
        <end position="62"/>
    </location>
</feature>
<evidence type="ECO:0000256" key="2">
    <source>
        <dbReference type="ARBA" id="ARBA00023125"/>
    </source>
</evidence>
<organism evidence="6 7">
    <name type="scientific">Blepharisma stoltei</name>
    <dbReference type="NCBI Taxonomy" id="1481888"/>
    <lineage>
        <taxon>Eukaryota</taxon>
        <taxon>Sar</taxon>
        <taxon>Alveolata</taxon>
        <taxon>Ciliophora</taxon>
        <taxon>Postciliodesmatophora</taxon>
        <taxon>Heterotrichea</taxon>
        <taxon>Heterotrichida</taxon>
        <taxon>Blepharismidae</taxon>
        <taxon>Blepharisma</taxon>
    </lineage>
</organism>
<feature type="compositionally biased region" description="Polar residues" evidence="3">
    <location>
        <begin position="182"/>
        <end position="192"/>
    </location>
</feature>
<evidence type="ECO:0000259" key="4">
    <source>
        <dbReference type="PROSITE" id="PS50090"/>
    </source>
</evidence>
<dbReference type="Pfam" id="PF00249">
    <property type="entry name" value="Myb_DNA-binding"/>
    <property type="match status" value="2"/>
</dbReference>
<feature type="domain" description="Myb-like" evidence="4">
    <location>
        <begin position="59"/>
        <end position="109"/>
    </location>
</feature>
<evidence type="ECO:0000313" key="6">
    <source>
        <dbReference type="EMBL" id="CAG9324762.1"/>
    </source>
</evidence>
<evidence type="ECO:0000259" key="5">
    <source>
        <dbReference type="PROSITE" id="PS51294"/>
    </source>
</evidence>
<dbReference type="PANTHER" id="PTHR45614">
    <property type="entry name" value="MYB PROTEIN-RELATED"/>
    <property type="match status" value="1"/>
</dbReference>
<dbReference type="PANTHER" id="PTHR45614:SF25">
    <property type="entry name" value="MYB PROTEIN"/>
    <property type="match status" value="1"/>
</dbReference>
<dbReference type="GO" id="GO:0000978">
    <property type="term" value="F:RNA polymerase II cis-regulatory region sequence-specific DNA binding"/>
    <property type="evidence" value="ECO:0007669"/>
    <property type="project" value="TreeGrafter"/>
</dbReference>
<name>A0AAU9JI31_9CILI</name>
<dbReference type="GO" id="GO:0005634">
    <property type="term" value="C:nucleus"/>
    <property type="evidence" value="ECO:0007669"/>
    <property type="project" value="TreeGrafter"/>
</dbReference>
<reference evidence="6" key="1">
    <citation type="submission" date="2021-09" db="EMBL/GenBank/DDBJ databases">
        <authorList>
            <consortium name="AG Swart"/>
            <person name="Singh M."/>
            <person name="Singh A."/>
            <person name="Seah K."/>
            <person name="Emmerich C."/>
        </authorList>
    </citation>
    <scope>NUCLEOTIDE SEQUENCE</scope>
    <source>
        <strain evidence="6">ATCC30299</strain>
    </source>
</reference>
<dbReference type="PROSITE" id="PS50090">
    <property type="entry name" value="MYB_LIKE"/>
    <property type="match status" value="2"/>
</dbReference>
<keyword evidence="2" id="KW-0238">DNA-binding</keyword>
<dbReference type="EMBL" id="CAJZBQ010000036">
    <property type="protein sequence ID" value="CAG9324762.1"/>
    <property type="molecule type" value="Genomic_DNA"/>
</dbReference>
<feature type="domain" description="Myb-like" evidence="4">
    <location>
        <begin position="6"/>
        <end position="58"/>
    </location>
</feature>